<keyword evidence="1" id="KW-0472">Membrane</keyword>
<dbReference type="EMBL" id="JAIVEX010000008">
    <property type="protein sequence ID" value="MDB0523174.1"/>
    <property type="molecule type" value="Genomic_DNA"/>
</dbReference>
<feature type="transmembrane region" description="Helical" evidence="1">
    <location>
        <begin position="317"/>
        <end position="336"/>
    </location>
</feature>
<evidence type="ECO:0008006" key="4">
    <source>
        <dbReference type="Google" id="ProtNLM"/>
    </source>
</evidence>
<feature type="transmembrane region" description="Helical" evidence="1">
    <location>
        <begin position="116"/>
        <end position="133"/>
    </location>
</feature>
<sequence length="670" mass="72425">MFDRLQGVRLGFAPSQKMGVRFWQLLIILTAVCAFVPLQPEMPKAGLDHSWVLGMNQAVAQGLVFGRDIIFTFGPYASIYTQSFHPATDHLMVGGSLFLGLMYGVGLVLVTRKHGAIPLAGLCLALALVAGLYQSRDALLLGYPLIVSLYCFGLQCEEASSREARRLLVIGVFALFLPFGLLPLIKGSLVALCLAVTTFAVIRFITVGRWDLAILAPFAQALALVVFWLASGQPLTGLPGYFRSMAQIVSGYTEAMAYPGEPSEMVFYLIAAAVLVVSVLRDSSAPTAKKILLLFFPLSIYFFVVFKAAFVRHDGHALTAGTSILLASAILSFLLLKRSVWFVLLVGLFAWASIDSRYVVLSASALVDDVTSTYFLAGSGLRTRFADPGALRRDFDGALAKIRSADALPRLEGTTDIYSYGQSSLIASGNRWNPRPVLQSYSAYTPALALANRDHVSGRAAPDNIVFNVESIDMRLPALDDGPSWPALFGGYRPEDFRAGRLYLKKEVSGTEGVKLEPAGGGVFSLGEEVAVPEGTYPVFIEADIKKNVAGKVVNTLYKVAPLVIVLRLENGETRQFRLPSEMAQSGFVVSPLIQSTIEFALLYANGYVQGSRVKSFAIYASGDGWLWDQKYAVRFRNVIISPRAGVLATLHLAAPANASAGAPSQSAEK</sequence>
<feature type="transmembrane region" description="Helical" evidence="1">
    <location>
        <begin position="212"/>
        <end position="230"/>
    </location>
</feature>
<dbReference type="AlphaFoldDB" id="A0AAE3NLN4"/>
<keyword evidence="1" id="KW-0812">Transmembrane</keyword>
<proteinExistence type="predicted"/>
<feature type="transmembrane region" description="Helical" evidence="1">
    <location>
        <begin position="167"/>
        <end position="183"/>
    </location>
</feature>
<comment type="caution">
    <text evidence="2">The sequence shown here is derived from an EMBL/GenBank/DDBJ whole genome shotgun (WGS) entry which is preliminary data.</text>
</comment>
<reference evidence="2" key="1">
    <citation type="submission" date="2021-09" db="EMBL/GenBank/DDBJ databases">
        <title>Genomic analysis of Ralstonia spp.</title>
        <authorList>
            <person name="Aburjaile F."/>
            <person name="Ariute J.C."/>
            <person name="Pais A.K.L."/>
            <person name="Albuquerque G.M.R."/>
            <person name="Silva A.M.F."/>
            <person name="Brenig B."/>
            <person name="Azevedo V."/>
            <person name="Matiuzzi M."/>
            <person name="Ramos R."/>
            <person name="Goes-Neto A."/>
            <person name="Soares S."/>
            <person name="Iseppon A.M.B."/>
            <person name="Souza E."/>
            <person name="Gama M."/>
        </authorList>
    </citation>
    <scope>NUCLEOTIDE SEQUENCE</scope>
    <source>
        <strain evidence="2">B4</strain>
    </source>
</reference>
<feature type="transmembrane region" description="Helical" evidence="1">
    <location>
        <begin position="139"/>
        <end position="155"/>
    </location>
</feature>
<name>A0AAE3NLN4_RALSL</name>
<feature type="transmembrane region" description="Helical" evidence="1">
    <location>
        <begin position="341"/>
        <end position="360"/>
    </location>
</feature>
<evidence type="ECO:0000313" key="3">
    <source>
        <dbReference type="Proteomes" id="UP001143674"/>
    </source>
</evidence>
<evidence type="ECO:0000256" key="1">
    <source>
        <dbReference type="SAM" id="Phobius"/>
    </source>
</evidence>
<organism evidence="2 3">
    <name type="scientific">Ralstonia solanacearum</name>
    <name type="common">Pseudomonas solanacearum</name>
    <dbReference type="NCBI Taxonomy" id="305"/>
    <lineage>
        <taxon>Bacteria</taxon>
        <taxon>Pseudomonadati</taxon>
        <taxon>Pseudomonadota</taxon>
        <taxon>Betaproteobacteria</taxon>
        <taxon>Burkholderiales</taxon>
        <taxon>Burkholderiaceae</taxon>
        <taxon>Ralstonia</taxon>
        <taxon>Ralstonia solanacearum species complex</taxon>
    </lineage>
</organism>
<evidence type="ECO:0000313" key="2">
    <source>
        <dbReference type="EMBL" id="MDB0523174.1"/>
    </source>
</evidence>
<protein>
    <recommendedName>
        <fullName evidence="4">Transmembrane protein</fullName>
    </recommendedName>
</protein>
<feature type="transmembrane region" description="Helical" evidence="1">
    <location>
        <begin position="189"/>
        <end position="205"/>
    </location>
</feature>
<feature type="transmembrane region" description="Helical" evidence="1">
    <location>
        <begin position="20"/>
        <end position="38"/>
    </location>
</feature>
<accession>A0AAE3NLN4</accession>
<feature type="transmembrane region" description="Helical" evidence="1">
    <location>
        <begin position="265"/>
        <end position="280"/>
    </location>
</feature>
<dbReference type="Proteomes" id="UP001143674">
    <property type="component" value="Unassembled WGS sequence"/>
</dbReference>
<gene>
    <name evidence="2" type="ORF">LBW55_16350</name>
</gene>
<dbReference type="RefSeq" id="WP_247589009.1">
    <property type="nucleotide sequence ID" value="NZ_JABZEH010000001.1"/>
</dbReference>
<keyword evidence="1" id="KW-1133">Transmembrane helix</keyword>
<feature type="transmembrane region" description="Helical" evidence="1">
    <location>
        <begin position="91"/>
        <end position="109"/>
    </location>
</feature>
<feature type="transmembrane region" description="Helical" evidence="1">
    <location>
        <begin position="292"/>
        <end position="311"/>
    </location>
</feature>